<reference evidence="2" key="1">
    <citation type="submission" date="2020-01" db="EMBL/GenBank/DDBJ databases">
        <title>Whole-genome analyses of novel actinobacteria.</title>
        <authorList>
            <person name="Sahin N."/>
        </authorList>
    </citation>
    <scope>NUCLEOTIDE SEQUENCE</scope>
    <source>
        <strain evidence="2">YC537</strain>
    </source>
</reference>
<dbReference type="EMBL" id="JAAAHS010000017">
    <property type="protein sequence ID" value="NBE50646.1"/>
    <property type="molecule type" value="Genomic_DNA"/>
</dbReference>
<evidence type="ECO:0000313" key="3">
    <source>
        <dbReference type="Proteomes" id="UP000598297"/>
    </source>
</evidence>
<dbReference type="SUPFAM" id="SSF53822">
    <property type="entry name" value="Periplasmic binding protein-like I"/>
    <property type="match status" value="1"/>
</dbReference>
<organism evidence="2 3">
    <name type="scientific">Streptomyces boluensis</name>
    <dbReference type="NCBI Taxonomy" id="1775135"/>
    <lineage>
        <taxon>Bacteria</taxon>
        <taxon>Bacillati</taxon>
        <taxon>Actinomycetota</taxon>
        <taxon>Actinomycetes</taxon>
        <taxon>Kitasatosporales</taxon>
        <taxon>Streptomycetaceae</taxon>
        <taxon>Streptomyces</taxon>
    </lineage>
</organism>
<dbReference type="Proteomes" id="UP000598297">
    <property type="component" value="Unassembled WGS sequence"/>
</dbReference>
<accession>A0A964XK22</accession>
<sequence>MAGLGRNGGNVAPVFAHADLLFQLLGKLVSRPKKTELPGEVPRRDGIPILSLVGDHQDALAEQIEQALNEAEPRAVPYQPVDMEREWDKVVDERGDEQAANYLDPAWQRAELCRRILVELASRYSSDRYGSDRRVRFRRLGLVNWLLELSDTAQEPDSQHGRAVLRRLRDRELERRRFFGFMRSPSTEVALQGTVPWWAYILGLHLLPVFWFRVWRGLGREFRWLLHQPYMAPADPGTFIGFAVRLTQPRWGREDPQQISKLLIAAFLQDLRVAYRRRPWRRRAHRRTAYCVAFLQGLSERNGGPELVRLFAEVRNDIGAFDPLLLVTSRADDPPDTGGMRVRELTDNPAPYDVWCEQVRSAGGGRPVQFWYLPVRIPATVPEDDERYEIQRDGSAIARRLSVPRPPAWTRRASAVVAGTVALAVLGGTVGYALAHRSDDRADWKRQHCGLSRDHPDAETVWQEKTGECVGVSPHGFAFGSTDERVRDTLATIAEQNKEAKRLHEADPKRPLVTLVHLSALLSAPTGQKNSALSYAREQLQGAASAQRRQLDKSGAAQPVLRIFPAGAGSGMRYGADVADRIEQMMKRDASIVGVTGLDQSRKATITTIDRLTQVGLPMVATTLSADSLPGESSLYYQVSPLNRREAAVAAAYAGHLVDREELKKRVRVVYSLDPTDEYSQNLREDAAASFEAAGFDVEEQGYVPTPAAPDTPSGPGTQAVGQEACGYQGLIFFAGRSEDFESILGATNDTCGSTPPVLLGGDDVARLGADPVQRKAYPRVPYEFLDFTVGSTSCDDPSDLYSTMKELFPEECRRVKDTSLDGHAALAFDAVNLYLNAISRLKDTAPGVPLTPSAVWHALSQIHGSAALDGESGLIDFGGAVDQRVPLDKLISVQRVEGAQRPEQLGFCGKRGDKEGAAWCPPAEKPRR</sequence>
<protein>
    <submittedName>
        <fullName evidence="2">Uncharacterized protein</fullName>
    </submittedName>
</protein>
<gene>
    <name evidence="2" type="ORF">GUY60_04235</name>
</gene>
<dbReference type="InterPro" id="IPR028082">
    <property type="entry name" value="Peripla_BP_I"/>
</dbReference>
<dbReference type="OrthoDB" id="3440574at2"/>
<proteinExistence type="predicted"/>
<comment type="caution">
    <text evidence="2">The sequence shown here is derived from an EMBL/GenBank/DDBJ whole genome shotgun (WGS) entry which is preliminary data.</text>
</comment>
<evidence type="ECO:0000256" key="1">
    <source>
        <dbReference type="SAM" id="MobiDB-lite"/>
    </source>
</evidence>
<keyword evidence="3" id="KW-1185">Reference proteome</keyword>
<feature type="region of interest" description="Disordered" evidence="1">
    <location>
        <begin position="907"/>
        <end position="929"/>
    </location>
</feature>
<dbReference type="AlphaFoldDB" id="A0A964XK22"/>
<name>A0A964XK22_9ACTN</name>
<dbReference type="Gene3D" id="3.40.50.2300">
    <property type="match status" value="2"/>
</dbReference>
<evidence type="ECO:0000313" key="2">
    <source>
        <dbReference type="EMBL" id="NBE50646.1"/>
    </source>
</evidence>